<evidence type="ECO:0000259" key="3">
    <source>
        <dbReference type="PROSITE" id="PS50222"/>
    </source>
</evidence>
<keyword evidence="5" id="KW-1185">Reference proteome</keyword>
<dbReference type="OrthoDB" id="26525at2759"/>
<comment type="caution">
    <text evidence="4">The sequence shown here is derived from an EMBL/GenBank/DDBJ whole genome shotgun (WGS) entry which is preliminary data.</text>
</comment>
<dbReference type="AlphaFoldDB" id="A0A8S3SS76"/>
<reference evidence="4" key="1">
    <citation type="submission" date="2021-03" db="EMBL/GenBank/DDBJ databases">
        <authorList>
            <person name="Bekaert M."/>
        </authorList>
    </citation>
    <scope>NUCLEOTIDE SEQUENCE</scope>
</reference>
<dbReference type="SUPFAM" id="SSF47473">
    <property type="entry name" value="EF-hand"/>
    <property type="match status" value="2"/>
</dbReference>
<dbReference type="EMBL" id="CAJPWZ010001777">
    <property type="protein sequence ID" value="CAG2223251.1"/>
    <property type="molecule type" value="Genomic_DNA"/>
</dbReference>
<protein>
    <recommendedName>
        <fullName evidence="3">EF-hand domain-containing protein</fullName>
    </recommendedName>
</protein>
<dbReference type="SMART" id="SM00054">
    <property type="entry name" value="EFh"/>
    <property type="match status" value="2"/>
</dbReference>
<dbReference type="PROSITE" id="PS00018">
    <property type="entry name" value="EF_HAND_1"/>
    <property type="match status" value="1"/>
</dbReference>
<keyword evidence="2" id="KW-0732">Signal</keyword>
<feature type="chain" id="PRO_5035907956" description="EF-hand domain-containing protein" evidence="2">
    <location>
        <begin position="20"/>
        <end position="196"/>
    </location>
</feature>
<dbReference type="InterPro" id="IPR018247">
    <property type="entry name" value="EF_Hand_1_Ca_BS"/>
</dbReference>
<dbReference type="InterPro" id="IPR011992">
    <property type="entry name" value="EF-hand-dom_pair"/>
</dbReference>
<dbReference type="PROSITE" id="PS50222">
    <property type="entry name" value="EF_HAND_2"/>
    <property type="match status" value="1"/>
</dbReference>
<evidence type="ECO:0000313" key="4">
    <source>
        <dbReference type="EMBL" id="CAG2223251.1"/>
    </source>
</evidence>
<keyword evidence="1" id="KW-0106">Calcium</keyword>
<feature type="domain" description="EF-hand" evidence="3">
    <location>
        <begin position="49"/>
        <end position="84"/>
    </location>
</feature>
<evidence type="ECO:0000256" key="2">
    <source>
        <dbReference type="SAM" id="SignalP"/>
    </source>
</evidence>
<evidence type="ECO:0000256" key="1">
    <source>
        <dbReference type="ARBA" id="ARBA00022837"/>
    </source>
</evidence>
<organism evidence="4 5">
    <name type="scientific">Mytilus edulis</name>
    <name type="common">Blue mussel</name>
    <dbReference type="NCBI Taxonomy" id="6550"/>
    <lineage>
        <taxon>Eukaryota</taxon>
        <taxon>Metazoa</taxon>
        <taxon>Spiralia</taxon>
        <taxon>Lophotrochozoa</taxon>
        <taxon>Mollusca</taxon>
        <taxon>Bivalvia</taxon>
        <taxon>Autobranchia</taxon>
        <taxon>Pteriomorphia</taxon>
        <taxon>Mytilida</taxon>
        <taxon>Mytiloidea</taxon>
        <taxon>Mytilidae</taxon>
        <taxon>Mytilinae</taxon>
        <taxon>Mytilus</taxon>
    </lineage>
</organism>
<gene>
    <name evidence="4" type="ORF">MEDL_36492</name>
</gene>
<dbReference type="Pfam" id="PF13833">
    <property type="entry name" value="EF-hand_8"/>
    <property type="match status" value="3"/>
</dbReference>
<dbReference type="Gene3D" id="1.10.238.10">
    <property type="entry name" value="EF-hand"/>
    <property type="match status" value="2"/>
</dbReference>
<sequence>MGNHIIAAILAVVFVSIVAHPGRPALQDSPQARVIFQAAERNRTDDGFITPDEFKDIFATFDINTDGEVTEKEFLFIWKDRQLGDLSAASSFFHHIDTDRDNLLSEIPDMSRTFYYFDSNHDTHIYVDEFINDWLTNNLGTALEAVTLFHHLDVDNSGYISENPDMPFIMHFFDRDLDGHISQAEFVIQWVKIKNS</sequence>
<feature type="signal peptide" evidence="2">
    <location>
        <begin position="1"/>
        <end position="19"/>
    </location>
</feature>
<dbReference type="GO" id="GO:0005509">
    <property type="term" value="F:calcium ion binding"/>
    <property type="evidence" value="ECO:0007669"/>
    <property type="project" value="InterPro"/>
</dbReference>
<dbReference type="InterPro" id="IPR002048">
    <property type="entry name" value="EF_hand_dom"/>
</dbReference>
<accession>A0A8S3SS76</accession>
<name>A0A8S3SS76_MYTED</name>
<proteinExistence type="predicted"/>
<dbReference type="Proteomes" id="UP000683360">
    <property type="component" value="Unassembled WGS sequence"/>
</dbReference>
<evidence type="ECO:0000313" key="5">
    <source>
        <dbReference type="Proteomes" id="UP000683360"/>
    </source>
</evidence>